<evidence type="ECO:0000256" key="9">
    <source>
        <dbReference type="ARBA" id="ARBA00022989"/>
    </source>
</evidence>
<keyword evidence="10" id="KW-0408">Iron</keyword>
<dbReference type="EMBL" id="JBHUGS010000002">
    <property type="protein sequence ID" value="MFD1951097.1"/>
    <property type="molecule type" value="Genomic_DNA"/>
</dbReference>
<proteinExistence type="inferred from homology"/>
<evidence type="ECO:0000313" key="14">
    <source>
        <dbReference type="EMBL" id="MFD1951097.1"/>
    </source>
</evidence>
<evidence type="ECO:0000256" key="6">
    <source>
        <dbReference type="ARBA" id="ARBA00022617"/>
    </source>
</evidence>
<keyword evidence="11 13" id="KW-0472">Membrane</keyword>
<evidence type="ECO:0000256" key="7">
    <source>
        <dbReference type="ARBA" id="ARBA00022692"/>
    </source>
</evidence>
<dbReference type="InterPro" id="IPR018495">
    <property type="entry name" value="Succ_DH_cyt_bsu_CS"/>
</dbReference>
<reference evidence="15" key="1">
    <citation type="journal article" date="2019" name="Int. J. Syst. Evol. Microbiol.">
        <title>The Global Catalogue of Microorganisms (GCM) 10K type strain sequencing project: providing services to taxonomists for standard genome sequencing and annotation.</title>
        <authorList>
            <consortium name="The Broad Institute Genomics Platform"/>
            <consortium name="The Broad Institute Genome Sequencing Center for Infectious Disease"/>
            <person name="Wu L."/>
            <person name="Ma J."/>
        </authorList>
    </citation>
    <scope>NUCLEOTIDE SEQUENCE [LARGE SCALE GENOMIC DNA]</scope>
    <source>
        <strain evidence="15">CGMCC 1.12702</strain>
    </source>
</reference>
<comment type="subcellular location">
    <subcellularLocation>
        <location evidence="3">Membrane</location>
        <topology evidence="3">Multi-pass membrane protein</topology>
    </subcellularLocation>
</comment>
<comment type="function">
    <text evidence="2">Membrane-anchoring subunit of succinate dehydrogenase (SDH).</text>
</comment>
<dbReference type="Gene3D" id="1.20.1300.10">
    <property type="entry name" value="Fumarate reductase/succinate dehydrogenase, transmembrane subunit"/>
    <property type="match status" value="1"/>
</dbReference>
<sequence>MARNPGRPLSPHLTIWKWGPHMLVSILHRATGVALATGGAMLFTWWLSAIASGPDAYASFSRYVIDAEGSGGLAMFTTLLAKVAAVGLTWAFFQHMATGIRHLVLDLGAGYELKTNRTFARLTMVASTLLTLILWIWAWRN</sequence>
<organism evidence="14 15">
    <name type="scientific">Sphingomonas arantia</name>
    <dbReference type="NCBI Taxonomy" id="1460676"/>
    <lineage>
        <taxon>Bacteria</taxon>
        <taxon>Pseudomonadati</taxon>
        <taxon>Pseudomonadota</taxon>
        <taxon>Alphaproteobacteria</taxon>
        <taxon>Sphingomonadales</taxon>
        <taxon>Sphingomonadaceae</taxon>
        <taxon>Sphingomonas</taxon>
    </lineage>
</organism>
<evidence type="ECO:0000256" key="1">
    <source>
        <dbReference type="ARBA" id="ARBA00001971"/>
    </source>
</evidence>
<dbReference type="InterPro" id="IPR014314">
    <property type="entry name" value="Succ_DH_cytb556"/>
</dbReference>
<comment type="subunit">
    <text evidence="12">Part of an enzyme complex containing four subunits: a flavoprotein, an iron-sulfur protein, plus two membrane-anchoring proteins, SdhC and SdhD. The complex can form homotrimers.</text>
</comment>
<evidence type="ECO:0000256" key="5">
    <source>
        <dbReference type="ARBA" id="ARBA00020076"/>
    </source>
</evidence>
<evidence type="ECO:0000256" key="10">
    <source>
        <dbReference type="ARBA" id="ARBA00023004"/>
    </source>
</evidence>
<evidence type="ECO:0000256" key="3">
    <source>
        <dbReference type="ARBA" id="ARBA00004141"/>
    </source>
</evidence>
<keyword evidence="15" id="KW-1185">Reference proteome</keyword>
<comment type="similarity">
    <text evidence="4">Belongs to the cytochrome b560 family.</text>
</comment>
<comment type="caution">
    <text evidence="14">The sequence shown here is derived from an EMBL/GenBank/DDBJ whole genome shotgun (WGS) entry which is preliminary data.</text>
</comment>
<evidence type="ECO:0000313" key="15">
    <source>
        <dbReference type="Proteomes" id="UP001597400"/>
    </source>
</evidence>
<evidence type="ECO:0000256" key="8">
    <source>
        <dbReference type="ARBA" id="ARBA00022723"/>
    </source>
</evidence>
<evidence type="ECO:0000256" key="4">
    <source>
        <dbReference type="ARBA" id="ARBA00007244"/>
    </source>
</evidence>
<dbReference type="Pfam" id="PF01127">
    <property type="entry name" value="Sdh_cyt"/>
    <property type="match status" value="1"/>
</dbReference>
<keyword evidence="9 13" id="KW-1133">Transmembrane helix</keyword>
<evidence type="ECO:0000256" key="2">
    <source>
        <dbReference type="ARBA" id="ARBA00004050"/>
    </source>
</evidence>
<dbReference type="NCBIfam" id="TIGR02970">
    <property type="entry name" value="succ_dehyd_cytB"/>
    <property type="match status" value="1"/>
</dbReference>
<gene>
    <name evidence="14" type="primary">sdhC</name>
    <name evidence="14" type="ORF">ACFSGX_10005</name>
</gene>
<evidence type="ECO:0000256" key="11">
    <source>
        <dbReference type="ARBA" id="ARBA00023136"/>
    </source>
</evidence>
<feature type="transmembrane region" description="Helical" evidence="13">
    <location>
        <begin position="119"/>
        <end position="138"/>
    </location>
</feature>
<feature type="transmembrane region" description="Helical" evidence="13">
    <location>
        <begin position="73"/>
        <end position="93"/>
    </location>
</feature>
<dbReference type="CDD" id="cd03499">
    <property type="entry name" value="SQR_TypeC_SdhC"/>
    <property type="match status" value="1"/>
</dbReference>
<accession>A0ABW4TZU9</accession>
<evidence type="ECO:0000256" key="13">
    <source>
        <dbReference type="SAM" id="Phobius"/>
    </source>
</evidence>
<protein>
    <recommendedName>
        <fullName evidence="5">Succinate dehydrogenase cytochrome b556 subunit</fullName>
    </recommendedName>
</protein>
<keyword evidence="8" id="KW-0479">Metal-binding</keyword>
<dbReference type="Proteomes" id="UP001597400">
    <property type="component" value="Unassembled WGS sequence"/>
</dbReference>
<dbReference type="SUPFAM" id="SSF81343">
    <property type="entry name" value="Fumarate reductase respiratory complex transmembrane subunits"/>
    <property type="match status" value="1"/>
</dbReference>
<dbReference type="PANTHER" id="PTHR10978:SF5">
    <property type="entry name" value="SUCCINATE DEHYDROGENASE CYTOCHROME B560 SUBUNIT, MITOCHONDRIAL"/>
    <property type="match status" value="1"/>
</dbReference>
<dbReference type="PIRSF" id="PIRSF000178">
    <property type="entry name" value="SDH_cyt_b560"/>
    <property type="match status" value="1"/>
</dbReference>
<keyword evidence="7 13" id="KW-0812">Transmembrane</keyword>
<dbReference type="RefSeq" id="WP_157175602.1">
    <property type="nucleotide sequence ID" value="NZ_JBHUGS010000002.1"/>
</dbReference>
<comment type="cofactor">
    <cofactor evidence="1">
        <name>heme</name>
        <dbReference type="ChEBI" id="CHEBI:30413"/>
    </cofactor>
</comment>
<evidence type="ECO:0000256" key="12">
    <source>
        <dbReference type="ARBA" id="ARBA00025912"/>
    </source>
</evidence>
<dbReference type="PROSITE" id="PS01000">
    <property type="entry name" value="SDH_CYT_1"/>
    <property type="match status" value="1"/>
</dbReference>
<dbReference type="PANTHER" id="PTHR10978">
    <property type="entry name" value="SUCCINATE DEHYDROGENASE CYTOCHROME B560 SUBUNIT"/>
    <property type="match status" value="1"/>
</dbReference>
<dbReference type="InterPro" id="IPR034804">
    <property type="entry name" value="SQR/QFR_C/D"/>
</dbReference>
<keyword evidence="6" id="KW-0349">Heme</keyword>
<name>A0ABW4TZU9_9SPHN</name>
<feature type="transmembrane region" description="Helical" evidence="13">
    <location>
        <begin position="32"/>
        <end position="53"/>
    </location>
</feature>
<dbReference type="InterPro" id="IPR000701">
    <property type="entry name" value="SuccDH_FuR_B_TM-su"/>
</dbReference>